<dbReference type="InterPro" id="IPR011042">
    <property type="entry name" value="6-blade_b-propeller_TolB-like"/>
</dbReference>
<dbReference type="EMBL" id="BMFS01000008">
    <property type="protein sequence ID" value="GGH02646.1"/>
    <property type="molecule type" value="Genomic_DNA"/>
</dbReference>
<dbReference type="InterPro" id="IPR014167">
    <property type="entry name" value="Tol-Pal_TolB"/>
</dbReference>
<dbReference type="Gene3D" id="3.40.50.10070">
    <property type="entry name" value="TolB, N-terminal domain"/>
    <property type="match status" value="1"/>
</dbReference>
<evidence type="ECO:0000256" key="3">
    <source>
        <dbReference type="ARBA" id="ARBA00022729"/>
    </source>
</evidence>
<evidence type="ECO:0000256" key="1">
    <source>
        <dbReference type="ARBA" id="ARBA00004418"/>
    </source>
</evidence>
<evidence type="ECO:0000256" key="4">
    <source>
        <dbReference type="ARBA" id="ARBA00022764"/>
    </source>
</evidence>
<evidence type="ECO:0000313" key="7">
    <source>
        <dbReference type="EMBL" id="GGH02646.1"/>
    </source>
</evidence>
<comment type="caution">
    <text evidence="7">The sequence shown here is derived from an EMBL/GenBank/DDBJ whole genome shotgun (WGS) entry which is preliminary data.</text>
</comment>
<name>A0ABQ1XTE7_9PROT</name>
<protein>
    <recommendedName>
        <fullName evidence="5">Tol-Pal system protein TolB</fullName>
    </recommendedName>
</protein>
<keyword evidence="4 5" id="KW-0574">Periplasm</keyword>
<dbReference type="PANTHER" id="PTHR36842">
    <property type="entry name" value="PROTEIN TOLB HOMOLOG"/>
    <property type="match status" value="1"/>
</dbReference>
<comment type="subunit">
    <text evidence="5">The Tol-Pal system is composed of five core proteins: the inner membrane proteins TolA, TolQ and TolR, the periplasmic protein TolB and the outer membrane protein Pal. They form a network linking the inner and outer membranes and the peptidoglycan layer.</text>
</comment>
<dbReference type="PANTHER" id="PTHR36842:SF1">
    <property type="entry name" value="PROTEIN TOLB"/>
    <property type="match status" value="1"/>
</dbReference>
<dbReference type="HAMAP" id="MF_00671">
    <property type="entry name" value="TolB"/>
    <property type="match status" value="1"/>
</dbReference>
<evidence type="ECO:0000256" key="5">
    <source>
        <dbReference type="HAMAP-Rule" id="MF_00671"/>
    </source>
</evidence>
<dbReference type="Pfam" id="PF04052">
    <property type="entry name" value="TolB_N"/>
    <property type="match status" value="1"/>
</dbReference>
<reference evidence="8" key="1">
    <citation type="journal article" date="2019" name="Int. J. Syst. Evol. Microbiol.">
        <title>The Global Catalogue of Microorganisms (GCM) 10K type strain sequencing project: providing services to taxonomists for standard genome sequencing and annotation.</title>
        <authorList>
            <consortium name="The Broad Institute Genomics Platform"/>
            <consortium name="The Broad Institute Genome Sequencing Center for Infectious Disease"/>
            <person name="Wu L."/>
            <person name="Ma J."/>
        </authorList>
    </citation>
    <scope>NUCLEOTIDE SEQUENCE [LARGE SCALE GENOMIC DNA]</scope>
    <source>
        <strain evidence="8">CGMCC 1.12766</strain>
    </source>
</reference>
<dbReference type="Proteomes" id="UP000648722">
    <property type="component" value="Unassembled WGS sequence"/>
</dbReference>
<sequence precursor="true">MRFLARLAAMFTMIAALAAPALAQSGSPLVVTVTDGNVDPFPIAITDFIAEDAQSAETGADIARVVTNNLANSGLFAPVSQDAFIEDITNIDLRPRFADWRIINASALLVGRVSIDEQGRLLVAFRLWDTAAEQQLLGMQFTSVPENWRRLAHKVSDAIYERLTGESGFFDTRIVYVSEGEGPNGEPTRRLVIMDQDGANPSFLTDRSYMALLPNYSPTNQQITYVSFRDLQATSYLYDLQTGRQEALFDSSNAAITGGGQSLSARFHPNGRELVMSVERRGRHDLYGFDLRTRALRQLTSNPSDDTEPTYSPDGRQIAFASNRSGQPQIYVMNADGTDQRRISFGPGRYTSPVWSPRGDLIAFIKQQGSMFSLGVMRADGTGEERILYDGYFVDTPAWSPNGRMLLFTRGDYSATGTRYSIWSVDLGGFNLRRLPTQGAASDAAWSPLLD</sequence>
<dbReference type="SUPFAM" id="SSF52964">
    <property type="entry name" value="TolB, N-terminal domain"/>
    <property type="match status" value="1"/>
</dbReference>
<dbReference type="Pfam" id="PF07676">
    <property type="entry name" value="PD40"/>
    <property type="match status" value="3"/>
</dbReference>
<comment type="similarity">
    <text evidence="2 5">Belongs to the TolB family.</text>
</comment>
<gene>
    <name evidence="5 7" type="primary">tolB</name>
    <name evidence="7" type="ORF">GCM10007420_18650</name>
</gene>
<evidence type="ECO:0000313" key="8">
    <source>
        <dbReference type="Proteomes" id="UP000648722"/>
    </source>
</evidence>
<keyword evidence="5" id="KW-0131">Cell cycle</keyword>
<keyword evidence="8" id="KW-1185">Reference proteome</keyword>
<feature type="signal peptide" evidence="5">
    <location>
        <begin position="1"/>
        <end position="23"/>
    </location>
</feature>
<feature type="domain" description="TolB N-terminal" evidence="6">
    <location>
        <begin position="30"/>
        <end position="136"/>
    </location>
</feature>
<evidence type="ECO:0000259" key="6">
    <source>
        <dbReference type="Pfam" id="PF04052"/>
    </source>
</evidence>
<proteinExistence type="inferred from homology"/>
<dbReference type="InterPro" id="IPR011659">
    <property type="entry name" value="WD40"/>
</dbReference>
<dbReference type="Gene3D" id="2.120.10.30">
    <property type="entry name" value="TolB, C-terminal domain"/>
    <property type="match status" value="1"/>
</dbReference>
<dbReference type="SUPFAM" id="SSF69304">
    <property type="entry name" value="Tricorn protease N-terminal domain"/>
    <property type="match status" value="1"/>
</dbReference>
<dbReference type="RefSeq" id="WP_188452312.1">
    <property type="nucleotide sequence ID" value="NZ_BMFS01000008.1"/>
</dbReference>
<organism evidence="7 8">
    <name type="scientific">Glycocaulis albus</name>
    <dbReference type="NCBI Taxonomy" id="1382801"/>
    <lineage>
        <taxon>Bacteria</taxon>
        <taxon>Pseudomonadati</taxon>
        <taxon>Pseudomonadota</taxon>
        <taxon>Alphaproteobacteria</taxon>
        <taxon>Maricaulales</taxon>
        <taxon>Maricaulaceae</taxon>
        <taxon>Glycocaulis</taxon>
    </lineage>
</organism>
<comment type="subcellular location">
    <subcellularLocation>
        <location evidence="1 5">Periplasm</location>
    </subcellularLocation>
</comment>
<accession>A0ABQ1XTE7</accession>
<dbReference type="NCBIfam" id="TIGR02800">
    <property type="entry name" value="propeller_TolB"/>
    <property type="match status" value="1"/>
</dbReference>
<comment type="function">
    <text evidence="5">Part of the Tol-Pal system, which plays a role in outer membrane invagination during cell division and is important for maintaining outer membrane integrity.</text>
</comment>
<feature type="chain" id="PRO_5044913519" description="Tol-Pal system protein TolB" evidence="5">
    <location>
        <begin position="24"/>
        <end position="451"/>
    </location>
</feature>
<keyword evidence="5" id="KW-0132">Cell division</keyword>
<evidence type="ECO:0000256" key="2">
    <source>
        <dbReference type="ARBA" id="ARBA00009820"/>
    </source>
</evidence>
<keyword evidence="3 5" id="KW-0732">Signal</keyword>
<dbReference type="InterPro" id="IPR007195">
    <property type="entry name" value="TolB_N"/>
</dbReference>